<dbReference type="GO" id="GO:0016702">
    <property type="term" value="F:oxidoreductase activity, acting on single donors with incorporation of molecular oxygen, incorporation of two atoms of oxygen"/>
    <property type="evidence" value="ECO:0007669"/>
    <property type="project" value="UniProtKB-ARBA"/>
</dbReference>
<dbReference type="PANTHER" id="PTHR30096">
    <property type="entry name" value="4,5-DOPA DIOXYGENASE EXTRADIOL-LIKE PROTEIN"/>
    <property type="match status" value="1"/>
</dbReference>
<dbReference type="EMBL" id="CAJVPK010000019">
    <property type="protein sequence ID" value="CAG8433795.1"/>
    <property type="molecule type" value="Genomic_DNA"/>
</dbReference>
<evidence type="ECO:0000256" key="4">
    <source>
        <dbReference type="ARBA" id="ARBA00022833"/>
    </source>
</evidence>
<dbReference type="GO" id="GO:0008270">
    <property type="term" value="F:zinc ion binding"/>
    <property type="evidence" value="ECO:0007669"/>
    <property type="project" value="InterPro"/>
</dbReference>
<evidence type="ECO:0000256" key="2">
    <source>
        <dbReference type="ARBA" id="ARBA00007581"/>
    </source>
</evidence>
<evidence type="ECO:0000256" key="3">
    <source>
        <dbReference type="ARBA" id="ARBA00022723"/>
    </source>
</evidence>
<dbReference type="GO" id="GO:0008198">
    <property type="term" value="F:ferrous iron binding"/>
    <property type="evidence" value="ECO:0007669"/>
    <property type="project" value="InterPro"/>
</dbReference>
<comment type="cofactor">
    <cofactor evidence="1">
        <name>Zn(2+)</name>
        <dbReference type="ChEBI" id="CHEBI:29105"/>
    </cofactor>
</comment>
<comment type="similarity">
    <text evidence="2">Belongs to the DODA-type extradiol aromatic ring-opening dioxygenase family.</text>
</comment>
<dbReference type="InterPro" id="IPR014436">
    <property type="entry name" value="Extradiol_dOase_DODA"/>
</dbReference>
<evidence type="ECO:0000256" key="5">
    <source>
        <dbReference type="ARBA" id="ARBA00023002"/>
    </source>
</evidence>
<keyword evidence="3" id="KW-0479">Metal-binding</keyword>
<organism evidence="7 8">
    <name type="scientific">Diversispora eburnea</name>
    <dbReference type="NCBI Taxonomy" id="1213867"/>
    <lineage>
        <taxon>Eukaryota</taxon>
        <taxon>Fungi</taxon>
        <taxon>Fungi incertae sedis</taxon>
        <taxon>Mucoromycota</taxon>
        <taxon>Glomeromycotina</taxon>
        <taxon>Glomeromycetes</taxon>
        <taxon>Diversisporales</taxon>
        <taxon>Diversisporaceae</taxon>
        <taxon>Diversispora</taxon>
    </lineage>
</organism>
<dbReference type="AlphaFoldDB" id="A0A9N8V0P7"/>
<sequence>MAYKRLPCFYISHGGPNLVFDTKSKSYKFFQKWGNQILHEIKPKAIVVFSAHWETSGGINVGSFPGETPLIYDFYGFEDKYYKLTYHGKGSPELANRVVNLLVQSKFQANIDTKRGYDHGLWIPLKIAIPEPEIPIIQVSLAHNVSYEYHIKIGQALAPLRDEGVLLVCSGTMVHNLRELFSSSRMGSYVKSFDKDVEEYVIKSRAHPTDDHLVPLHIAAGASENDQGKKIYEEYVPGMCMTAFEFCGEKEE</sequence>
<feature type="domain" description="Extradiol ring-cleavage dioxygenase class III enzyme subunit B" evidence="6">
    <location>
        <begin position="8"/>
        <end position="226"/>
    </location>
</feature>
<keyword evidence="8" id="KW-1185">Reference proteome</keyword>
<evidence type="ECO:0000313" key="7">
    <source>
        <dbReference type="EMBL" id="CAG8433795.1"/>
    </source>
</evidence>
<evidence type="ECO:0000256" key="1">
    <source>
        <dbReference type="ARBA" id="ARBA00001947"/>
    </source>
</evidence>
<evidence type="ECO:0000313" key="8">
    <source>
        <dbReference type="Proteomes" id="UP000789706"/>
    </source>
</evidence>
<keyword evidence="4" id="KW-0862">Zinc</keyword>
<dbReference type="InterPro" id="IPR004183">
    <property type="entry name" value="Xdiol_dOase_suB"/>
</dbReference>
<dbReference type="Pfam" id="PF02900">
    <property type="entry name" value="LigB"/>
    <property type="match status" value="1"/>
</dbReference>
<dbReference type="CDD" id="cd07363">
    <property type="entry name" value="45_DOPA_Dioxygenase"/>
    <property type="match status" value="1"/>
</dbReference>
<reference evidence="7" key="1">
    <citation type="submission" date="2021-06" db="EMBL/GenBank/DDBJ databases">
        <authorList>
            <person name="Kallberg Y."/>
            <person name="Tangrot J."/>
            <person name="Rosling A."/>
        </authorList>
    </citation>
    <scope>NUCLEOTIDE SEQUENCE</scope>
    <source>
        <strain evidence="7">AZ414A</strain>
    </source>
</reference>
<gene>
    <name evidence="7" type="ORF">DEBURN_LOCUS577</name>
</gene>
<dbReference type="Gene3D" id="3.40.830.10">
    <property type="entry name" value="LigB-like"/>
    <property type="match status" value="1"/>
</dbReference>
<dbReference type="PIRSF" id="PIRSF006157">
    <property type="entry name" value="Doxgns_DODA"/>
    <property type="match status" value="1"/>
</dbReference>
<name>A0A9N8V0P7_9GLOM</name>
<evidence type="ECO:0000259" key="6">
    <source>
        <dbReference type="Pfam" id="PF02900"/>
    </source>
</evidence>
<accession>A0A9N8V0P7</accession>
<dbReference type="Proteomes" id="UP000789706">
    <property type="component" value="Unassembled WGS sequence"/>
</dbReference>
<dbReference type="OrthoDB" id="7396853at2759"/>
<dbReference type="SUPFAM" id="SSF53213">
    <property type="entry name" value="LigB-like"/>
    <property type="match status" value="1"/>
</dbReference>
<protein>
    <submittedName>
        <fullName evidence="7">11377_t:CDS:1</fullName>
    </submittedName>
</protein>
<proteinExistence type="inferred from homology"/>
<dbReference type="PANTHER" id="PTHR30096:SF0">
    <property type="entry name" value="4,5-DOPA DIOXYGENASE EXTRADIOL-LIKE PROTEIN"/>
    <property type="match status" value="1"/>
</dbReference>
<comment type="caution">
    <text evidence="7">The sequence shown here is derived from an EMBL/GenBank/DDBJ whole genome shotgun (WGS) entry which is preliminary data.</text>
</comment>
<keyword evidence="5" id="KW-0560">Oxidoreductase</keyword>